<evidence type="ECO:0000313" key="1">
    <source>
        <dbReference type="Ensembl" id="ENSNBRP00000018514.1"/>
    </source>
</evidence>
<reference evidence="1" key="2">
    <citation type="submission" date="2025-09" db="UniProtKB">
        <authorList>
            <consortium name="Ensembl"/>
        </authorList>
    </citation>
    <scope>IDENTIFICATION</scope>
</reference>
<evidence type="ECO:0000313" key="2">
    <source>
        <dbReference type="Proteomes" id="UP000261580"/>
    </source>
</evidence>
<sequence length="103" mass="11768">MCLVLLTPCEFMPARECVLTAVCYFLLGEVWNSRDTEAESKKQGLLGEDTRWVLRGCTGIYWVNIYFTVNKRPVHRTVQRLGPPFPGFPTVCHTDRDTSASNR</sequence>
<organism evidence="1 2">
    <name type="scientific">Neolamprologus brichardi</name>
    <name type="common">Fairy cichlid</name>
    <name type="synonym">Lamprologus brichardi</name>
    <dbReference type="NCBI Taxonomy" id="32507"/>
    <lineage>
        <taxon>Eukaryota</taxon>
        <taxon>Metazoa</taxon>
        <taxon>Chordata</taxon>
        <taxon>Craniata</taxon>
        <taxon>Vertebrata</taxon>
        <taxon>Euteleostomi</taxon>
        <taxon>Actinopterygii</taxon>
        <taxon>Neopterygii</taxon>
        <taxon>Teleostei</taxon>
        <taxon>Neoteleostei</taxon>
        <taxon>Acanthomorphata</taxon>
        <taxon>Ovalentaria</taxon>
        <taxon>Cichlomorphae</taxon>
        <taxon>Cichliformes</taxon>
        <taxon>Cichlidae</taxon>
        <taxon>African cichlids</taxon>
        <taxon>Pseudocrenilabrinae</taxon>
        <taxon>Lamprologini</taxon>
        <taxon>Neolamprologus</taxon>
    </lineage>
</organism>
<name>A0A3Q4MSS6_NEOBR</name>
<proteinExistence type="predicted"/>
<dbReference type="AlphaFoldDB" id="A0A3Q4MSS6"/>
<dbReference type="Proteomes" id="UP000261580">
    <property type="component" value="Unassembled WGS sequence"/>
</dbReference>
<keyword evidence="2" id="KW-1185">Reference proteome</keyword>
<dbReference type="Ensembl" id="ENSNBRT00000019005.1">
    <property type="protein sequence ID" value="ENSNBRP00000018514.1"/>
    <property type="gene ID" value="ENSNBRG00000014273.1"/>
</dbReference>
<reference evidence="1" key="1">
    <citation type="submission" date="2025-08" db="UniProtKB">
        <authorList>
            <consortium name="Ensembl"/>
        </authorList>
    </citation>
    <scope>IDENTIFICATION</scope>
</reference>
<accession>A0A3Q4MSS6</accession>
<protein>
    <submittedName>
        <fullName evidence="1">Uncharacterized protein</fullName>
    </submittedName>
</protein>